<keyword evidence="3" id="KW-1185">Reference proteome</keyword>
<name>A0AAE0GDV3_9CHLO</name>
<organism evidence="2 3">
    <name type="scientific">Cymbomonas tetramitiformis</name>
    <dbReference type="NCBI Taxonomy" id="36881"/>
    <lineage>
        <taxon>Eukaryota</taxon>
        <taxon>Viridiplantae</taxon>
        <taxon>Chlorophyta</taxon>
        <taxon>Pyramimonadophyceae</taxon>
        <taxon>Pyramimonadales</taxon>
        <taxon>Pyramimonadaceae</taxon>
        <taxon>Cymbomonas</taxon>
    </lineage>
</organism>
<gene>
    <name evidence="2" type="ORF">CYMTET_15735</name>
</gene>
<feature type="region of interest" description="Disordered" evidence="1">
    <location>
        <begin position="1"/>
        <end position="22"/>
    </location>
</feature>
<evidence type="ECO:0000256" key="1">
    <source>
        <dbReference type="SAM" id="MobiDB-lite"/>
    </source>
</evidence>
<comment type="caution">
    <text evidence="2">The sequence shown here is derived from an EMBL/GenBank/DDBJ whole genome shotgun (WGS) entry which is preliminary data.</text>
</comment>
<proteinExistence type="predicted"/>
<sequence>MPLRARQDEFEPNEQYEHASMQSEADMHSSIAYLGELLREALSIMVDELQEPLDGALVADCYSSQASIGAKNVELGLEVFTRGELANWETRANIHDSVVQHMALDVEMVMIVQRLRLSSVTSVHDPLFGSTAIVSGSVARQCEKQTDYRAQFEEQLRMDGLLPRPTWTPLTDSAHWTLQKPKRFGCEKGDAFGLTVIHPNGERLFLLARPEEARHSPRAKTKGSKTRLAQQEPAALKVQFALFERHVRDSLELLA</sequence>
<evidence type="ECO:0000313" key="2">
    <source>
        <dbReference type="EMBL" id="KAK3276177.1"/>
    </source>
</evidence>
<evidence type="ECO:0000313" key="3">
    <source>
        <dbReference type="Proteomes" id="UP001190700"/>
    </source>
</evidence>
<dbReference type="AlphaFoldDB" id="A0AAE0GDV3"/>
<dbReference type="Proteomes" id="UP001190700">
    <property type="component" value="Unassembled WGS sequence"/>
</dbReference>
<reference evidence="2 3" key="1">
    <citation type="journal article" date="2015" name="Genome Biol. Evol.">
        <title>Comparative Genomics of a Bacterivorous Green Alga Reveals Evolutionary Causalities and Consequences of Phago-Mixotrophic Mode of Nutrition.</title>
        <authorList>
            <person name="Burns J.A."/>
            <person name="Paasch A."/>
            <person name="Narechania A."/>
            <person name="Kim E."/>
        </authorList>
    </citation>
    <scope>NUCLEOTIDE SEQUENCE [LARGE SCALE GENOMIC DNA]</scope>
    <source>
        <strain evidence="2 3">PLY_AMNH</strain>
    </source>
</reference>
<protein>
    <submittedName>
        <fullName evidence="2">Uncharacterized protein</fullName>
    </submittedName>
</protein>
<accession>A0AAE0GDV3</accession>
<dbReference type="EMBL" id="LGRX02006724">
    <property type="protein sequence ID" value="KAK3276177.1"/>
    <property type="molecule type" value="Genomic_DNA"/>
</dbReference>